<name>A0A2P5DTD4_TREOI</name>
<proteinExistence type="predicted"/>
<reference evidence="2" key="1">
    <citation type="submission" date="2016-06" db="EMBL/GenBank/DDBJ databases">
        <title>Parallel loss of symbiosis genes in relatives of nitrogen-fixing non-legume Parasponia.</title>
        <authorList>
            <person name="Van Velzen R."/>
            <person name="Holmer R."/>
            <person name="Bu F."/>
            <person name="Rutten L."/>
            <person name="Van Zeijl A."/>
            <person name="Liu W."/>
            <person name="Santuari L."/>
            <person name="Cao Q."/>
            <person name="Sharma T."/>
            <person name="Shen D."/>
            <person name="Roswanjaya Y."/>
            <person name="Wardhani T."/>
            <person name="Kalhor M.S."/>
            <person name="Jansen J."/>
            <person name="Van den Hoogen J."/>
            <person name="Gungor B."/>
            <person name="Hartog M."/>
            <person name="Hontelez J."/>
            <person name="Verver J."/>
            <person name="Yang W.-C."/>
            <person name="Schijlen E."/>
            <person name="Repin R."/>
            <person name="Schilthuizen M."/>
            <person name="Schranz E."/>
            <person name="Heidstra R."/>
            <person name="Miyata K."/>
            <person name="Fedorova E."/>
            <person name="Kohlen W."/>
            <person name="Bisseling T."/>
            <person name="Smit S."/>
            <person name="Geurts R."/>
        </authorList>
    </citation>
    <scope>NUCLEOTIDE SEQUENCE [LARGE SCALE GENOMIC DNA]</scope>
    <source>
        <strain evidence="2">cv. RG33-2</strain>
    </source>
</reference>
<dbReference type="Proteomes" id="UP000237000">
    <property type="component" value="Unassembled WGS sequence"/>
</dbReference>
<dbReference type="EMBL" id="JXTC01000250">
    <property type="protein sequence ID" value="PON76557.1"/>
    <property type="molecule type" value="Genomic_DNA"/>
</dbReference>
<keyword evidence="2" id="KW-1185">Reference proteome</keyword>
<organism evidence="1 2">
    <name type="scientific">Trema orientale</name>
    <name type="common">Charcoal tree</name>
    <name type="synonym">Celtis orientalis</name>
    <dbReference type="NCBI Taxonomy" id="63057"/>
    <lineage>
        <taxon>Eukaryota</taxon>
        <taxon>Viridiplantae</taxon>
        <taxon>Streptophyta</taxon>
        <taxon>Embryophyta</taxon>
        <taxon>Tracheophyta</taxon>
        <taxon>Spermatophyta</taxon>
        <taxon>Magnoliopsida</taxon>
        <taxon>eudicotyledons</taxon>
        <taxon>Gunneridae</taxon>
        <taxon>Pentapetalae</taxon>
        <taxon>rosids</taxon>
        <taxon>fabids</taxon>
        <taxon>Rosales</taxon>
        <taxon>Cannabaceae</taxon>
        <taxon>Trema</taxon>
    </lineage>
</organism>
<sequence length="75" mass="8644">MVNELLDALLRTRGKRRGMQPKRDWVSVLSTGFDFPSQALPLELAENKSSSLDEIMKAVYIHRSFLDLRASYPNY</sequence>
<evidence type="ECO:0000313" key="2">
    <source>
        <dbReference type="Proteomes" id="UP000237000"/>
    </source>
</evidence>
<accession>A0A2P5DTD4</accession>
<gene>
    <name evidence="1" type="ORF">TorRG33x02_242510</name>
</gene>
<comment type="caution">
    <text evidence="1">The sequence shown here is derived from an EMBL/GenBank/DDBJ whole genome shotgun (WGS) entry which is preliminary data.</text>
</comment>
<dbReference type="InParanoid" id="A0A2P5DTD4"/>
<evidence type="ECO:0000313" key="1">
    <source>
        <dbReference type="EMBL" id="PON76557.1"/>
    </source>
</evidence>
<dbReference type="OrthoDB" id="10303434at2759"/>
<dbReference type="AlphaFoldDB" id="A0A2P5DTD4"/>
<protein>
    <submittedName>
        <fullName evidence="1">Uncharacterized protein</fullName>
    </submittedName>
</protein>